<name>A0A5B7HAQ3_PORTR</name>
<evidence type="ECO:0000313" key="2">
    <source>
        <dbReference type="EMBL" id="MPC67193.1"/>
    </source>
</evidence>
<evidence type="ECO:0000256" key="1">
    <source>
        <dbReference type="SAM" id="MobiDB-lite"/>
    </source>
</evidence>
<proteinExistence type="predicted"/>
<organism evidence="2 3">
    <name type="scientific">Portunus trituberculatus</name>
    <name type="common">Swimming crab</name>
    <name type="synonym">Neptunus trituberculatus</name>
    <dbReference type="NCBI Taxonomy" id="210409"/>
    <lineage>
        <taxon>Eukaryota</taxon>
        <taxon>Metazoa</taxon>
        <taxon>Ecdysozoa</taxon>
        <taxon>Arthropoda</taxon>
        <taxon>Crustacea</taxon>
        <taxon>Multicrustacea</taxon>
        <taxon>Malacostraca</taxon>
        <taxon>Eumalacostraca</taxon>
        <taxon>Eucarida</taxon>
        <taxon>Decapoda</taxon>
        <taxon>Pleocyemata</taxon>
        <taxon>Brachyura</taxon>
        <taxon>Eubrachyura</taxon>
        <taxon>Portunoidea</taxon>
        <taxon>Portunidae</taxon>
        <taxon>Portuninae</taxon>
        <taxon>Portunus</taxon>
    </lineage>
</organism>
<keyword evidence="3" id="KW-1185">Reference proteome</keyword>
<evidence type="ECO:0000313" key="3">
    <source>
        <dbReference type="Proteomes" id="UP000324222"/>
    </source>
</evidence>
<gene>
    <name evidence="2" type="ORF">E2C01_061360</name>
</gene>
<dbReference type="AlphaFoldDB" id="A0A5B7HAQ3"/>
<protein>
    <submittedName>
        <fullName evidence="2">Uncharacterized protein</fullName>
    </submittedName>
</protein>
<dbReference type="Proteomes" id="UP000324222">
    <property type="component" value="Unassembled WGS sequence"/>
</dbReference>
<feature type="region of interest" description="Disordered" evidence="1">
    <location>
        <begin position="1"/>
        <end position="22"/>
    </location>
</feature>
<accession>A0A5B7HAQ3</accession>
<dbReference type="EMBL" id="VSRR010025875">
    <property type="protein sequence ID" value="MPC67193.1"/>
    <property type="molecule type" value="Genomic_DNA"/>
</dbReference>
<comment type="caution">
    <text evidence="2">The sequence shown here is derived from an EMBL/GenBank/DDBJ whole genome shotgun (WGS) entry which is preliminary data.</text>
</comment>
<sequence>MPKLSDLQAGVLFTGNGEPNSGAARHLCLGELEERAPSSTKVSLRTVEKWYALSNEVVTAHNVHNFKEKLDNWRQDTMRTAQTLYNATR</sequence>
<reference evidence="2 3" key="1">
    <citation type="submission" date="2019-05" db="EMBL/GenBank/DDBJ databases">
        <title>Another draft genome of Portunus trituberculatus and its Hox gene families provides insights of decapod evolution.</title>
        <authorList>
            <person name="Jeong J.-H."/>
            <person name="Song I."/>
            <person name="Kim S."/>
            <person name="Choi T."/>
            <person name="Kim D."/>
            <person name="Ryu S."/>
            <person name="Kim W."/>
        </authorList>
    </citation>
    <scope>NUCLEOTIDE SEQUENCE [LARGE SCALE GENOMIC DNA]</scope>
    <source>
        <tissue evidence="2">Muscle</tissue>
    </source>
</reference>